<proteinExistence type="predicted"/>
<dbReference type="Proteomes" id="UP001213972">
    <property type="component" value="Chromosome"/>
</dbReference>
<feature type="region of interest" description="Disordered" evidence="1">
    <location>
        <begin position="109"/>
        <end position="152"/>
    </location>
</feature>
<accession>A0AAJ6B1N6</accession>
<reference evidence="2" key="1">
    <citation type="submission" date="2023-03" db="EMBL/GenBank/DDBJ databases">
        <title>Andean soil-derived lignocellulolytic bacterial consortium as a source of novel taxa and putative plastic-active enzymes.</title>
        <authorList>
            <person name="Diaz-Garcia L."/>
            <person name="Chuvochina M."/>
            <person name="Feuerriegel G."/>
            <person name="Bunk B."/>
            <person name="Sproer C."/>
            <person name="Streit W.R."/>
            <person name="Rodriguez L.M."/>
            <person name="Overmann J."/>
            <person name="Jimenez D.J."/>
        </authorList>
    </citation>
    <scope>NUCLEOTIDE SEQUENCE</scope>
    <source>
        <strain evidence="2">MAG 4610</strain>
    </source>
</reference>
<feature type="compositionally biased region" description="Basic and acidic residues" evidence="1">
    <location>
        <begin position="141"/>
        <end position="152"/>
    </location>
</feature>
<protein>
    <submittedName>
        <fullName evidence="2">Uncharacterized protein</fullName>
    </submittedName>
</protein>
<dbReference type="AlphaFoldDB" id="A0AAJ6B1N6"/>
<evidence type="ECO:0000256" key="1">
    <source>
        <dbReference type="SAM" id="MobiDB-lite"/>
    </source>
</evidence>
<name>A0AAJ6B1N6_9MICO</name>
<sequence length="152" mass="16742">MNTPLWSDDQFRSFFATLRSDLCGSDRDDDDRDRFLAQARVRVAPAVQQRLLADIGATTDPGGIARVALDVVEDQAWSRRRSWLLVTTDPWTLVVDLVTREIRSSYRSATRRNGGKRDLDGIARASGRLALPPPDGIGDGPGERTGDDDTAS</sequence>
<evidence type="ECO:0000313" key="2">
    <source>
        <dbReference type="EMBL" id="WEK12423.1"/>
    </source>
</evidence>
<gene>
    <name evidence="2" type="ORF">P0Y48_08015</name>
</gene>
<dbReference type="EMBL" id="CP119321">
    <property type="protein sequence ID" value="WEK12423.1"/>
    <property type="molecule type" value="Genomic_DNA"/>
</dbReference>
<organism evidence="2 3">
    <name type="scientific">Candidatus Microbacterium phytovorans</name>
    <dbReference type="NCBI Taxonomy" id="3121374"/>
    <lineage>
        <taxon>Bacteria</taxon>
        <taxon>Bacillati</taxon>
        <taxon>Actinomycetota</taxon>
        <taxon>Actinomycetes</taxon>
        <taxon>Micrococcales</taxon>
        <taxon>Microbacteriaceae</taxon>
        <taxon>Microbacterium</taxon>
    </lineage>
</organism>
<evidence type="ECO:0000313" key="3">
    <source>
        <dbReference type="Proteomes" id="UP001213972"/>
    </source>
</evidence>